<dbReference type="Gene3D" id="3.90.550.10">
    <property type="entry name" value="Spore Coat Polysaccharide Biosynthesis Protein SpsA, Chain A"/>
    <property type="match status" value="1"/>
</dbReference>
<dbReference type="PANTHER" id="PTHR43685">
    <property type="entry name" value="GLYCOSYLTRANSFERASE"/>
    <property type="match status" value="1"/>
</dbReference>
<dbReference type="SUPFAM" id="SSF53448">
    <property type="entry name" value="Nucleotide-diphospho-sugar transferases"/>
    <property type="match status" value="1"/>
</dbReference>
<dbReference type="PANTHER" id="PTHR43685:SF2">
    <property type="entry name" value="GLYCOSYLTRANSFERASE 2-LIKE DOMAIN-CONTAINING PROTEIN"/>
    <property type="match status" value="1"/>
</dbReference>
<dbReference type="GO" id="GO:0016740">
    <property type="term" value="F:transferase activity"/>
    <property type="evidence" value="ECO:0007669"/>
    <property type="project" value="UniProtKB-KW"/>
</dbReference>
<evidence type="ECO:0000313" key="3">
    <source>
        <dbReference type="Proteomes" id="UP000515971"/>
    </source>
</evidence>
<organism evidence="2 3">
    <name type="scientific">Sphingomonas lutea</name>
    <dbReference type="NCBI Taxonomy" id="1045317"/>
    <lineage>
        <taxon>Bacteria</taxon>
        <taxon>Pseudomonadati</taxon>
        <taxon>Pseudomonadota</taxon>
        <taxon>Alphaproteobacteria</taxon>
        <taxon>Sphingomonadales</taxon>
        <taxon>Sphingomonadaceae</taxon>
        <taxon>Sphingomonas</taxon>
    </lineage>
</organism>
<keyword evidence="3" id="KW-1185">Reference proteome</keyword>
<name>A0A7G9SEW5_9SPHN</name>
<keyword evidence="2" id="KW-0808">Transferase</keyword>
<gene>
    <name evidence="2" type="ORF">H9L13_06535</name>
</gene>
<dbReference type="Pfam" id="PF00535">
    <property type="entry name" value="Glycos_transf_2"/>
    <property type="match status" value="1"/>
</dbReference>
<dbReference type="AlphaFoldDB" id="A0A7G9SEW5"/>
<dbReference type="InterPro" id="IPR029044">
    <property type="entry name" value="Nucleotide-diphossugar_trans"/>
</dbReference>
<protein>
    <submittedName>
        <fullName evidence="2">Glycosyltransferase family 2 protein</fullName>
    </submittedName>
</protein>
<evidence type="ECO:0000313" key="2">
    <source>
        <dbReference type="EMBL" id="QNN66390.1"/>
    </source>
</evidence>
<dbReference type="InterPro" id="IPR001173">
    <property type="entry name" value="Glyco_trans_2-like"/>
</dbReference>
<proteinExistence type="predicted"/>
<dbReference type="InterPro" id="IPR050834">
    <property type="entry name" value="Glycosyltransf_2"/>
</dbReference>
<dbReference type="Proteomes" id="UP000515971">
    <property type="component" value="Chromosome"/>
</dbReference>
<feature type="domain" description="Glycosyltransferase 2-like" evidence="1">
    <location>
        <begin position="5"/>
        <end position="143"/>
    </location>
</feature>
<dbReference type="RefSeq" id="WP_187536982.1">
    <property type="nucleotide sequence ID" value="NZ_BAABJT010000001.1"/>
</dbReference>
<sequence>MTRLSICMVTRNRAGFIGETLDSILPQLTPDIELLVVDGASTDSTPEVIARYQRNYPALRYYREETNSGIDGDYDKAVGYARGDYCWLMPDDDLLKPGAVARVFELLSEEPELVLVDAEVRDVKFERLLVPRRLSFSGVRRYGPGDADRFMVDAGEILSFIGCTVVRRSFWEARDRKRHYGSFFVHVGVVFEAPPRSAIICGETLMSIRYGNSMWTPRRFEIWAFSWPKLIYEARGYSDEAKRALMPRPPWRDLKQMISFRARGAYGRREYRQFLSKRRLGAMRPILSLMALVPGKPLHILATLLFVMRRQIWAPGSYELVRCSPYSNAASRWIARKAGLVDASP</sequence>
<accession>A0A7G9SEW5</accession>
<evidence type="ECO:0000259" key="1">
    <source>
        <dbReference type="Pfam" id="PF00535"/>
    </source>
</evidence>
<dbReference type="KEGG" id="slut:H9L13_06535"/>
<reference evidence="2 3" key="1">
    <citation type="submission" date="2020-08" db="EMBL/GenBank/DDBJ databases">
        <title>Genome sequence of Sphingomonas lutea KCTC 23642T.</title>
        <authorList>
            <person name="Hyun D.-W."/>
            <person name="Bae J.-W."/>
        </authorList>
    </citation>
    <scope>NUCLEOTIDE SEQUENCE [LARGE SCALE GENOMIC DNA]</scope>
    <source>
        <strain evidence="2 3">KCTC 23642</strain>
    </source>
</reference>
<dbReference type="EMBL" id="CP060718">
    <property type="protein sequence ID" value="QNN66390.1"/>
    <property type="molecule type" value="Genomic_DNA"/>
</dbReference>